<keyword evidence="3" id="KW-0560">Oxidoreductase</keyword>
<dbReference type="AlphaFoldDB" id="A0A3G2LAT5"/>
<organism evidence="9 10">
    <name type="scientific">Euzebyella marina</name>
    <dbReference type="NCBI Taxonomy" id="1761453"/>
    <lineage>
        <taxon>Bacteria</taxon>
        <taxon>Pseudomonadati</taxon>
        <taxon>Bacteroidota</taxon>
        <taxon>Flavobacteriia</taxon>
        <taxon>Flavobacteriales</taxon>
        <taxon>Flavobacteriaceae</taxon>
        <taxon>Euzebyella</taxon>
    </lineage>
</organism>
<name>A0A3G2LAT5_9FLAO</name>
<dbReference type="GO" id="GO:0016616">
    <property type="term" value="F:oxidoreductase activity, acting on the CH-OH group of donors, NAD or NADP as acceptor"/>
    <property type="evidence" value="ECO:0007669"/>
    <property type="project" value="UniProtKB-ARBA"/>
</dbReference>
<evidence type="ECO:0000256" key="6">
    <source>
        <dbReference type="PIRSR" id="PIRSR000097-2"/>
    </source>
</evidence>
<feature type="active site" description="Proton donor" evidence="5">
    <location>
        <position position="51"/>
    </location>
</feature>
<gene>
    <name evidence="9" type="ORF">D1013_19170</name>
</gene>
<dbReference type="PRINTS" id="PR00069">
    <property type="entry name" value="ALDKETRDTASE"/>
</dbReference>
<reference evidence="9 10" key="1">
    <citation type="submission" date="2018-08" db="EMBL/GenBank/DDBJ databases">
        <title>The reduced genetic potential of extracellular carbohydrate catabolism in Euzebyella marina RN62, a Flavobacteriia bacterium isolated from the hadal water.</title>
        <authorList>
            <person name="Xue C."/>
        </authorList>
    </citation>
    <scope>NUCLEOTIDE SEQUENCE [LARGE SCALE GENOMIC DNA]</scope>
    <source>
        <strain evidence="9 10">RN62</strain>
    </source>
</reference>
<evidence type="ECO:0000256" key="4">
    <source>
        <dbReference type="ARBA" id="ARBA00049445"/>
    </source>
</evidence>
<dbReference type="OrthoDB" id="9804790at2"/>
<dbReference type="PANTHER" id="PTHR43827:SF3">
    <property type="entry name" value="NADP-DEPENDENT OXIDOREDUCTASE DOMAIN-CONTAINING PROTEIN"/>
    <property type="match status" value="1"/>
</dbReference>
<feature type="site" description="Lowers pKa of active site Tyr" evidence="7">
    <location>
        <position position="76"/>
    </location>
</feature>
<comment type="similarity">
    <text evidence="1">Belongs to the aldo/keto reductase family.</text>
</comment>
<evidence type="ECO:0000256" key="1">
    <source>
        <dbReference type="ARBA" id="ARBA00007905"/>
    </source>
</evidence>
<dbReference type="InterPro" id="IPR020471">
    <property type="entry name" value="AKR"/>
</dbReference>
<dbReference type="InterPro" id="IPR036812">
    <property type="entry name" value="NAD(P)_OxRdtase_dom_sf"/>
</dbReference>
<protein>
    <submittedName>
        <fullName evidence="9">Aldo/keto reductase</fullName>
    </submittedName>
</protein>
<feature type="domain" description="NADP-dependent oxidoreductase" evidence="8">
    <location>
        <begin position="17"/>
        <end position="268"/>
    </location>
</feature>
<dbReference type="InterPro" id="IPR018170">
    <property type="entry name" value="Aldo/ket_reductase_CS"/>
</dbReference>
<dbReference type="InterPro" id="IPR023210">
    <property type="entry name" value="NADP_OxRdtase_dom"/>
</dbReference>
<dbReference type="EMBL" id="CP032050">
    <property type="protein sequence ID" value="AYN69357.1"/>
    <property type="molecule type" value="Genomic_DNA"/>
</dbReference>
<dbReference type="RefSeq" id="WP_121850363.1">
    <property type="nucleotide sequence ID" value="NZ_CP032050.1"/>
</dbReference>
<dbReference type="CDD" id="cd19071">
    <property type="entry name" value="AKR_AKR1-5-like"/>
    <property type="match status" value="1"/>
</dbReference>
<feature type="binding site" evidence="6">
    <location>
        <position position="109"/>
    </location>
    <ligand>
        <name>substrate</name>
    </ligand>
</feature>
<comment type="catalytic activity">
    <reaction evidence="4">
        <text>hydroxyacetone + NADP(+) = methylglyoxal + NADPH + H(+)</text>
        <dbReference type="Rhea" id="RHEA:27986"/>
        <dbReference type="ChEBI" id="CHEBI:15378"/>
        <dbReference type="ChEBI" id="CHEBI:17158"/>
        <dbReference type="ChEBI" id="CHEBI:27957"/>
        <dbReference type="ChEBI" id="CHEBI:57783"/>
        <dbReference type="ChEBI" id="CHEBI:58349"/>
    </reaction>
</comment>
<dbReference type="KEGG" id="emar:D1013_19170"/>
<keyword evidence="2" id="KW-0521">NADP</keyword>
<dbReference type="PIRSF" id="PIRSF000097">
    <property type="entry name" value="AKR"/>
    <property type="match status" value="1"/>
</dbReference>
<accession>A0A3G2LAT5</accession>
<evidence type="ECO:0000256" key="2">
    <source>
        <dbReference type="ARBA" id="ARBA00022857"/>
    </source>
</evidence>
<evidence type="ECO:0000259" key="8">
    <source>
        <dbReference type="Pfam" id="PF00248"/>
    </source>
</evidence>
<dbReference type="Proteomes" id="UP000276309">
    <property type="component" value="Chromosome"/>
</dbReference>
<dbReference type="FunFam" id="3.20.20.100:FF:000002">
    <property type="entry name" value="2,5-diketo-D-gluconic acid reductase A"/>
    <property type="match status" value="1"/>
</dbReference>
<dbReference type="PROSITE" id="PS00798">
    <property type="entry name" value="ALDOKETO_REDUCTASE_1"/>
    <property type="match status" value="1"/>
</dbReference>
<dbReference type="SUPFAM" id="SSF51430">
    <property type="entry name" value="NAD(P)-linked oxidoreductase"/>
    <property type="match status" value="1"/>
</dbReference>
<dbReference type="Pfam" id="PF00248">
    <property type="entry name" value="Aldo_ket_red"/>
    <property type="match status" value="1"/>
</dbReference>
<sequence length="285" mass="31686">MKSNETYTLNNGVNIPKLGYGTWMIADDEAADAVENAIKLGYRHIDTAQAYGNEKGVGKGIKNSGLNREKIFVTTKLAAEIKSYTEAVKAIDESLDKMDLEYIDMMIIHSPKPWQEFKSSDRFFKGNLEAWKALEEAYESGKLKAIGVSNFEAEDLKNLLENGKVTPAVNQVLAHISNTPFELIAYAAQNGILTEAYSPIGHGELFKNEEVVEMAKKYNVSVPQLGIKYDLQLGLLPLPKTQNIGHMKTNADLNFTITEADMEVLKNIEPIKDYGEASKFPVFAK</sequence>
<evidence type="ECO:0000313" key="10">
    <source>
        <dbReference type="Proteomes" id="UP000276309"/>
    </source>
</evidence>
<evidence type="ECO:0000313" key="9">
    <source>
        <dbReference type="EMBL" id="AYN69357.1"/>
    </source>
</evidence>
<keyword evidence="10" id="KW-1185">Reference proteome</keyword>
<proteinExistence type="inferred from homology"/>
<dbReference type="Gene3D" id="3.20.20.100">
    <property type="entry name" value="NADP-dependent oxidoreductase domain"/>
    <property type="match status" value="1"/>
</dbReference>
<evidence type="ECO:0000256" key="7">
    <source>
        <dbReference type="PIRSR" id="PIRSR000097-3"/>
    </source>
</evidence>
<evidence type="ECO:0000256" key="3">
    <source>
        <dbReference type="ARBA" id="ARBA00023002"/>
    </source>
</evidence>
<evidence type="ECO:0000256" key="5">
    <source>
        <dbReference type="PIRSR" id="PIRSR000097-1"/>
    </source>
</evidence>
<dbReference type="PANTHER" id="PTHR43827">
    <property type="entry name" value="2,5-DIKETO-D-GLUCONIC ACID REDUCTASE"/>
    <property type="match status" value="1"/>
</dbReference>